<protein>
    <recommendedName>
        <fullName evidence="4">YfhO family protein</fullName>
    </recommendedName>
</protein>
<feature type="transmembrane region" description="Helical" evidence="1">
    <location>
        <begin position="273"/>
        <end position="295"/>
    </location>
</feature>
<evidence type="ECO:0000313" key="2">
    <source>
        <dbReference type="EMBL" id="WQB69480.1"/>
    </source>
</evidence>
<feature type="transmembrane region" description="Helical" evidence="1">
    <location>
        <begin position="378"/>
        <end position="398"/>
    </location>
</feature>
<feature type="transmembrane region" description="Helical" evidence="1">
    <location>
        <begin position="214"/>
        <end position="232"/>
    </location>
</feature>
<reference evidence="2 3" key="1">
    <citation type="submission" date="2023-06" db="EMBL/GenBank/DDBJ databases">
        <title>Rock-solubilizing bacteria, Microbacterium invictum, promotes re-establishment of vegetation in rocky wasteland by accelerating rock bio-weathering and reshaping soil bacterial community.</title>
        <authorList>
            <person name="Liu C."/>
        </authorList>
    </citation>
    <scope>NUCLEOTIDE SEQUENCE [LARGE SCALE GENOMIC DNA]</scope>
    <source>
        <strain evidence="2 3">X-18</strain>
    </source>
</reference>
<organism evidence="2 3">
    <name type="scientific">Microbacterium invictum</name>
    <dbReference type="NCBI Taxonomy" id="515415"/>
    <lineage>
        <taxon>Bacteria</taxon>
        <taxon>Bacillati</taxon>
        <taxon>Actinomycetota</taxon>
        <taxon>Actinomycetes</taxon>
        <taxon>Micrococcales</taxon>
        <taxon>Microbacteriaceae</taxon>
        <taxon>Microbacterium</taxon>
    </lineage>
</organism>
<dbReference type="Proteomes" id="UP001324533">
    <property type="component" value="Chromosome"/>
</dbReference>
<feature type="transmembrane region" description="Helical" evidence="1">
    <location>
        <begin position="96"/>
        <end position="119"/>
    </location>
</feature>
<accession>A0ABZ0VBH2</accession>
<dbReference type="EMBL" id="CP139779">
    <property type="protein sequence ID" value="WQB69480.1"/>
    <property type="molecule type" value="Genomic_DNA"/>
</dbReference>
<evidence type="ECO:0000313" key="3">
    <source>
        <dbReference type="Proteomes" id="UP001324533"/>
    </source>
</evidence>
<keyword evidence="1" id="KW-0472">Membrane</keyword>
<feature type="transmembrane region" description="Helical" evidence="1">
    <location>
        <begin position="131"/>
        <end position="152"/>
    </location>
</feature>
<sequence length="450" mass="49054">MTRTVPASTGTNAEHVSSRIDLFVLSLLVLVGTVVTWFRVPDDHRDRVWAEDSNIFLGEALDQGPLAVLFNGYAGYQHFVPRLVIAGLFPFLDLEAYPVVIFAVCSVLTGLTAGAVYWLSRDLVPWQPGRVALGLITVVIPLATQETIGNLADLHTYAMWLTPWLLLYRPRSWWSSAGWAAVTFAVVMTEIQSVFFIFLIFFRLRRDERRSWPIIGAFVVASALQLLTAITVDRGTGNGPLSIPSTVIGWMINSVMPLVTADPDTIRAWVLDYGLLVALVILLPITAAAAVALIWGNGDQRLLTVALLLGSAAIYTGSAWANSDVWFMYAEEGLDSIANLVVNIRYGVASGMMLVAVVPIAAAVVLRRYPRNAVVRILAWLSTVALLLILANGSLYTISLRDWVDRWSPAVREAVVVCGNSSAPEAVTLPVAPDRSIDILCEDILAHTSG</sequence>
<evidence type="ECO:0008006" key="4">
    <source>
        <dbReference type="Google" id="ProtNLM"/>
    </source>
</evidence>
<feature type="transmembrane region" description="Helical" evidence="1">
    <location>
        <begin position="302"/>
        <end position="321"/>
    </location>
</feature>
<feature type="transmembrane region" description="Helical" evidence="1">
    <location>
        <begin position="172"/>
        <end position="202"/>
    </location>
</feature>
<feature type="transmembrane region" description="Helical" evidence="1">
    <location>
        <begin position="344"/>
        <end position="366"/>
    </location>
</feature>
<gene>
    <name evidence="2" type="ORF">T9R20_12320</name>
</gene>
<dbReference type="RefSeq" id="WP_322409601.1">
    <property type="nucleotide sequence ID" value="NZ_CP139779.1"/>
</dbReference>
<name>A0ABZ0VBH2_9MICO</name>
<keyword evidence="1" id="KW-1133">Transmembrane helix</keyword>
<feature type="transmembrane region" description="Helical" evidence="1">
    <location>
        <begin position="20"/>
        <end position="40"/>
    </location>
</feature>
<proteinExistence type="predicted"/>
<keyword evidence="1" id="KW-0812">Transmembrane</keyword>
<keyword evidence="3" id="KW-1185">Reference proteome</keyword>
<evidence type="ECO:0000256" key="1">
    <source>
        <dbReference type="SAM" id="Phobius"/>
    </source>
</evidence>